<evidence type="ECO:0000256" key="2">
    <source>
        <dbReference type="SAM" id="MobiDB-lite"/>
    </source>
</evidence>
<comment type="caution">
    <text evidence="4">The sequence shown here is derived from an EMBL/GenBank/DDBJ whole genome shotgun (WGS) entry which is preliminary data.</text>
</comment>
<feature type="compositionally biased region" description="Basic and acidic residues" evidence="2">
    <location>
        <begin position="363"/>
        <end position="441"/>
    </location>
</feature>
<name>A0ABQ8BAM1_BRANA</name>
<dbReference type="Proteomes" id="UP000824890">
    <property type="component" value="Unassembled WGS sequence"/>
</dbReference>
<feature type="region of interest" description="Disordered" evidence="2">
    <location>
        <begin position="664"/>
        <end position="740"/>
    </location>
</feature>
<sequence>MEGAEEFQEEEVWSVLRENETPGPEMKMSKSNNIFSAASSSSARYIPKGKEVSKAKQSSAPMNVPDWSKIYGNTRSNHLHSWTTHDEDDDDDSVVPPHELVAKMLARTQISSFSMCEGIGRTLKGRDLSKTRNDVLTKTGFLESNEMKGRKRKNPSTTCVGVSSRTRARKAVSAGNEPARETTVVSLSVDSESDDMSDVSSKVINSVLVPTVGEEIMLARIIDEEREYHCEGSTSDTWNHWLNVKQKKIFWKELYDLDVAARVFKKKKDKEKVTFLEDSSSKSWLESLKALEEKILGAMSEGFSGLKSVVEANLGDMDVRMSKFEKNQHQLRRRAKKIEEKLTSIESNKNEERNYGEDMDFGWDDRDYGRAEGKENSEKAKEDKENSESGEEKDVVSGGENSKDGEKENNEKGEEEKDQEPEKDKENSDSVEKGEEYRTIDDESEAEEEVEKEGEEEAEKEVQEEKEGEKEVQEEKESEKKAEKEVQEEKEGEEEGEKEAEKEAEKEVQEEKEAEKVESKGTPTSTGVIVITPRGRTKAAAARKAISISPEIVVVTGIAELAEKEVEVEATQTEQEAIQTEIVEKEAEVTEKDAELAEKEDQDVDEEEEKAEESEDNPVESPAKKQTELAEKSVEVELKTKRKPKVKVIAVPYGIPRAERLAKMRAEAEKKKARAEKKKAKADGAPKKKGRPKKTEATLKPCTPLLEKRKSEPSRWVQSPFTEGKSDELEVPKKKLKTKT</sequence>
<feature type="compositionally biased region" description="Acidic residues" evidence="2">
    <location>
        <begin position="600"/>
        <end position="618"/>
    </location>
</feature>
<evidence type="ECO:0000259" key="3">
    <source>
        <dbReference type="Pfam" id="PF03384"/>
    </source>
</evidence>
<feature type="compositionally biased region" description="Basic and acidic residues" evidence="2">
    <location>
        <begin position="582"/>
        <end position="599"/>
    </location>
</feature>
<dbReference type="InterPro" id="IPR005048">
    <property type="entry name" value="DUF287"/>
</dbReference>
<feature type="compositionally biased region" description="Basic and acidic residues" evidence="2">
    <location>
        <begin position="499"/>
        <end position="519"/>
    </location>
</feature>
<feature type="region of interest" description="Disordered" evidence="2">
    <location>
        <begin position="571"/>
        <end position="637"/>
    </location>
</feature>
<dbReference type="Pfam" id="PF04520">
    <property type="entry name" value="Senescence_reg"/>
    <property type="match status" value="1"/>
</dbReference>
<feature type="compositionally biased region" description="Acidic residues" evidence="2">
    <location>
        <begin position="442"/>
        <end position="459"/>
    </location>
</feature>
<feature type="region of interest" description="Disordered" evidence="2">
    <location>
        <begin position="142"/>
        <end position="179"/>
    </location>
</feature>
<reference evidence="4 5" key="1">
    <citation type="submission" date="2021-05" db="EMBL/GenBank/DDBJ databases">
        <title>Genome Assembly of Synthetic Allotetraploid Brassica napus Reveals Homoeologous Exchanges between Subgenomes.</title>
        <authorList>
            <person name="Davis J.T."/>
        </authorList>
    </citation>
    <scope>NUCLEOTIDE SEQUENCE [LARGE SCALE GENOMIC DNA]</scope>
    <source>
        <strain evidence="5">cv. Da-Ae</strain>
        <tissue evidence="4">Seedling</tissue>
    </source>
</reference>
<feature type="region of interest" description="Disordered" evidence="2">
    <location>
        <begin position="342"/>
        <end position="537"/>
    </location>
</feature>
<dbReference type="PANTHER" id="PTHR46525">
    <property type="entry name" value="EMB|CAB72159.1"/>
    <property type="match status" value="1"/>
</dbReference>
<dbReference type="PANTHER" id="PTHR46525:SF2">
    <property type="entry name" value="EMB|CAB72159.1"/>
    <property type="match status" value="1"/>
</dbReference>
<feature type="compositionally biased region" description="Polar residues" evidence="2">
    <location>
        <begin position="155"/>
        <end position="165"/>
    </location>
</feature>
<evidence type="ECO:0000256" key="1">
    <source>
        <dbReference type="ARBA" id="ARBA00034773"/>
    </source>
</evidence>
<dbReference type="InterPro" id="IPR007608">
    <property type="entry name" value="Senescence_reg_S40"/>
</dbReference>
<feature type="compositionally biased region" description="Low complexity" evidence="2">
    <location>
        <begin position="571"/>
        <end position="581"/>
    </location>
</feature>
<feature type="compositionally biased region" description="Basic and acidic residues" evidence="2">
    <location>
        <begin position="622"/>
        <end position="637"/>
    </location>
</feature>
<accession>A0ABQ8BAM1</accession>
<feature type="domain" description="DUF287" evidence="3">
    <location>
        <begin position="204"/>
        <end position="255"/>
    </location>
</feature>
<feature type="region of interest" description="Disordered" evidence="2">
    <location>
        <begin position="1"/>
        <end position="66"/>
    </location>
</feature>
<organism evidence="4 5">
    <name type="scientific">Brassica napus</name>
    <name type="common">Rape</name>
    <dbReference type="NCBI Taxonomy" id="3708"/>
    <lineage>
        <taxon>Eukaryota</taxon>
        <taxon>Viridiplantae</taxon>
        <taxon>Streptophyta</taxon>
        <taxon>Embryophyta</taxon>
        <taxon>Tracheophyta</taxon>
        <taxon>Spermatophyta</taxon>
        <taxon>Magnoliopsida</taxon>
        <taxon>eudicotyledons</taxon>
        <taxon>Gunneridae</taxon>
        <taxon>Pentapetalae</taxon>
        <taxon>rosids</taxon>
        <taxon>malvids</taxon>
        <taxon>Brassicales</taxon>
        <taxon>Brassicaceae</taxon>
        <taxon>Brassiceae</taxon>
        <taxon>Brassica</taxon>
    </lineage>
</organism>
<feature type="compositionally biased region" description="Basic and acidic residues" evidence="2">
    <location>
        <begin position="342"/>
        <end position="356"/>
    </location>
</feature>
<comment type="similarity">
    <text evidence="1">Belongs to the senescence regulator S40 family.</text>
</comment>
<proteinExistence type="inferred from homology"/>
<feature type="compositionally biased region" description="Basic and acidic residues" evidence="2">
    <location>
        <begin position="724"/>
        <end position="733"/>
    </location>
</feature>
<feature type="compositionally biased region" description="Basic and acidic residues" evidence="2">
    <location>
        <begin position="460"/>
        <end position="489"/>
    </location>
</feature>
<keyword evidence="5" id="KW-1185">Reference proteome</keyword>
<feature type="compositionally biased region" description="Basic residues" evidence="2">
    <location>
        <begin position="671"/>
        <end position="680"/>
    </location>
</feature>
<gene>
    <name evidence="4" type="ORF">HID58_041375</name>
</gene>
<evidence type="ECO:0000313" key="5">
    <source>
        <dbReference type="Proteomes" id="UP000824890"/>
    </source>
</evidence>
<feature type="compositionally biased region" description="Acidic residues" evidence="2">
    <location>
        <begin position="1"/>
        <end position="12"/>
    </location>
</feature>
<protein>
    <recommendedName>
        <fullName evidence="3">DUF287 domain-containing protein</fullName>
    </recommendedName>
</protein>
<dbReference type="Pfam" id="PF03384">
    <property type="entry name" value="DUF287"/>
    <property type="match status" value="1"/>
</dbReference>
<dbReference type="EMBL" id="JAGKQM010000011">
    <property type="protein sequence ID" value="KAH0901872.1"/>
    <property type="molecule type" value="Genomic_DNA"/>
</dbReference>
<evidence type="ECO:0000313" key="4">
    <source>
        <dbReference type="EMBL" id="KAH0901872.1"/>
    </source>
</evidence>